<name>A0A5U8T1V1_SALET</name>
<dbReference type="PANTHER" id="PTHR42745">
    <property type="match status" value="1"/>
</dbReference>
<keyword evidence="4" id="KW-0413">Isomerase</keyword>
<dbReference type="InterPro" id="IPR000644">
    <property type="entry name" value="CBS_dom"/>
</dbReference>
<dbReference type="InterPro" id="IPR004800">
    <property type="entry name" value="KdsD/KpsF-type"/>
</dbReference>
<dbReference type="GO" id="GO:0097367">
    <property type="term" value="F:carbohydrate derivative binding"/>
    <property type="evidence" value="ECO:0007669"/>
    <property type="project" value="InterPro"/>
</dbReference>
<dbReference type="NCBIfam" id="TIGR00393">
    <property type="entry name" value="kpsF"/>
    <property type="match status" value="1"/>
</dbReference>
<dbReference type="SUPFAM" id="SSF53697">
    <property type="entry name" value="SIS domain"/>
    <property type="match status" value="1"/>
</dbReference>
<keyword evidence="2" id="KW-0129">CBS domain</keyword>
<dbReference type="GO" id="GO:1901135">
    <property type="term" value="P:carbohydrate derivative metabolic process"/>
    <property type="evidence" value="ECO:0007669"/>
    <property type="project" value="InterPro"/>
</dbReference>
<feature type="domain" description="CBS" evidence="3">
    <location>
        <begin position="74"/>
        <end position="132"/>
    </location>
</feature>
<evidence type="ECO:0000256" key="1">
    <source>
        <dbReference type="ARBA" id="ARBA00011881"/>
    </source>
</evidence>
<dbReference type="InterPro" id="IPR050986">
    <property type="entry name" value="GutQ/KpsF_isomerases"/>
</dbReference>
<dbReference type="EMBL" id="AAGUAT010000314">
    <property type="protein sequence ID" value="EBR9859659.1"/>
    <property type="molecule type" value="Genomic_DNA"/>
</dbReference>
<protein>
    <submittedName>
        <fullName evidence="4">D-arabinose 5-phosphate isomerase</fullName>
    </submittedName>
</protein>
<organism evidence="4">
    <name type="scientific">Salmonella enterica subsp. enterica serovar Chester</name>
    <dbReference type="NCBI Taxonomy" id="149386"/>
    <lineage>
        <taxon>Bacteria</taxon>
        <taxon>Pseudomonadati</taxon>
        <taxon>Pseudomonadota</taxon>
        <taxon>Gammaproteobacteria</taxon>
        <taxon>Enterobacterales</taxon>
        <taxon>Enterobacteriaceae</taxon>
        <taxon>Salmonella</taxon>
    </lineage>
</organism>
<dbReference type="FunFam" id="3.10.580.10:FF:000007">
    <property type="entry name" value="Arabinose 5-phosphate isomerase"/>
    <property type="match status" value="1"/>
</dbReference>
<dbReference type="AlphaFoldDB" id="A0A5U8T1V1"/>
<sequence>MGKAADIHLCIKVPQEACPLGLAPTTSTTATLVMGDALAIALLQARGFTAEDFALSHPGGALGRKLLLLVSDLMNTGDDIPRVPKTASLREALVEITRKKLGMTVICDDDMIIQGIFTDGDLRRIFDAGTDLNNCQIADVMTPGGIRIKANTLAVEALNLMQSRHITSLLVTEGDKLLGVLHMHDLLQAGVV</sequence>
<dbReference type="Pfam" id="PF00571">
    <property type="entry name" value="CBS"/>
    <property type="match status" value="2"/>
</dbReference>
<dbReference type="GO" id="GO:0016853">
    <property type="term" value="F:isomerase activity"/>
    <property type="evidence" value="ECO:0007669"/>
    <property type="project" value="UniProtKB-KW"/>
</dbReference>
<comment type="caution">
    <text evidence="4">The sequence shown here is derived from an EMBL/GenBank/DDBJ whole genome shotgun (WGS) entry which is preliminary data.</text>
</comment>
<gene>
    <name evidence="4" type="ORF">DS524_28380</name>
</gene>
<reference evidence="4" key="1">
    <citation type="submission" date="2018-07" db="EMBL/GenBank/DDBJ databases">
        <authorList>
            <person name="Ashton P.M."/>
            <person name="Dallman T."/>
            <person name="Nair S."/>
            <person name="De Pinna E."/>
            <person name="Peters T."/>
            <person name="Grant K."/>
        </authorList>
    </citation>
    <scope>NUCLEOTIDE SEQUENCE</scope>
    <source>
        <strain evidence="4">296838</strain>
    </source>
</reference>
<dbReference type="InterPro" id="IPR046342">
    <property type="entry name" value="CBS_dom_sf"/>
</dbReference>
<dbReference type="Gene3D" id="3.10.580.10">
    <property type="entry name" value="CBS-domain"/>
    <property type="match status" value="1"/>
</dbReference>
<dbReference type="InterPro" id="IPR046348">
    <property type="entry name" value="SIS_dom_sf"/>
</dbReference>
<proteinExistence type="predicted"/>
<evidence type="ECO:0000313" key="4">
    <source>
        <dbReference type="EMBL" id="EBR9859659.1"/>
    </source>
</evidence>
<dbReference type="PANTHER" id="PTHR42745:SF1">
    <property type="entry name" value="ARABINOSE 5-PHOSPHATE ISOMERASE KDSD"/>
    <property type="match status" value="1"/>
</dbReference>
<feature type="non-terminal residue" evidence="4">
    <location>
        <position position="1"/>
    </location>
</feature>
<evidence type="ECO:0000259" key="3">
    <source>
        <dbReference type="PROSITE" id="PS51371"/>
    </source>
</evidence>
<dbReference type="Gene3D" id="3.40.50.10490">
    <property type="entry name" value="Glucose-6-phosphate isomerase like protein, domain 1"/>
    <property type="match status" value="1"/>
</dbReference>
<dbReference type="CDD" id="cd04604">
    <property type="entry name" value="CBS_pair_SIS_assoc"/>
    <property type="match status" value="1"/>
</dbReference>
<evidence type="ECO:0000256" key="2">
    <source>
        <dbReference type="PROSITE-ProRule" id="PRU00703"/>
    </source>
</evidence>
<dbReference type="PROSITE" id="PS51371">
    <property type="entry name" value="CBS"/>
    <property type="match status" value="2"/>
</dbReference>
<dbReference type="GO" id="GO:0005975">
    <property type="term" value="P:carbohydrate metabolic process"/>
    <property type="evidence" value="ECO:0007669"/>
    <property type="project" value="InterPro"/>
</dbReference>
<accession>A0A5U8T1V1</accession>
<comment type="subunit">
    <text evidence="1">Homotetramer.</text>
</comment>
<feature type="domain" description="CBS" evidence="3">
    <location>
        <begin position="141"/>
        <end position="192"/>
    </location>
</feature>